<dbReference type="Proteomes" id="UP001153678">
    <property type="component" value="Unassembled WGS sequence"/>
</dbReference>
<comment type="caution">
    <text evidence="2">The sequence shown here is derived from an EMBL/GenBank/DDBJ whole genome shotgun (WGS) entry which is preliminary data.</text>
</comment>
<dbReference type="OrthoDB" id="2429916at2759"/>
<organism evidence="2 3">
    <name type="scientific">Funneliformis geosporum</name>
    <dbReference type="NCBI Taxonomy" id="1117311"/>
    <lineage>
        <taxon>Eukaryota</taxon>
        <taxon>Fungi</taxon>
        <taxon>Fungi incertae sedis</taxon>
        <taxon>Mucoromycota</taxon>
        <taxon>Glomeromycotina</taxon>
        <taxon>Glomeromycetes</taxon>
        <taxon>Glomerales</taxon>
        <taxon>Glomeraceae</taxon>
        <taxon>Funneliformis</taxon>
    </lineage>
</organism>
<proteinExistence type="predicted"/>
<sequence length="574" mass="66957">MNANTDREAVAKAVLRSECDNYFYEYLIRRRKQASFVKEIQVEHSSYCATLHKFKSDHELGVNVQSALDAFELWLLPSKSIFGCSYDKLRFGLYLARASSEEKKSSIVTNFWKEIQSLQEEENAIRSASLGHLNIFGTTLTQYANRIESTNLFHHQLEVQQKLPESNIMRNENQDHHEDRLLTNVTDDYLQEAVESMVGKVGSNILKVDNVNLEEIFEKYRDECESEFDDIMDLRPTSQLTKIIPEVTWEKFILDTYPDHKISEKWEELIQGFFKPKNSLTEWEKAWRGLFDGKESSEDLVIKETLYNILSPYIEAFKAPFNILKSGDLEENQFNSQFVSPILKNTLNATCNMDLRILEVPIRSSKYRRNSDINPFVDKVLSAKRADGLARRWQSQEETFVYEQTGGPDVDDVTDFYVHDYKLVRTIRTKSSFNLNFEKPKNNGKIFFDWMDMRDVLNQRIILRLNDGIKDCNNLASFGALGHRDEVFLFWCTIHLRSYCLREYGSFHIPTIWQDLPSLSEAVITCLKFFSFMKNNITRIESHAGQKKKLLSKRKIHTVTPNPPTPDKTKKQKK</sequence>
<dbReference type="AlphaFoldDB" id="A0A9W4WVE8"/>
<name>A0A9W4WVE8_9GLOM</name>
<feature type="region of interest" description="Disordered" evidence="1">
    <location>
        <begin position="546"/>
        <end position="574"/>
    </location>
</feature>
<evidence type="ECO:0000313" key="2">
    <source>
        <dbReference type="EMBL" id="CAI2189726.1"/>
    </source>
</evidence>
<protein>
    <submittedName>
        <fullName evidence="2">3928_t:CDS:1</fullName>
    </submittedName>
</protein>
<evidence type="ECO:0000313" key="3">
    <source>
        <dbReference type="Proteomes" id="UP001153678"/>
    </source>
</evidence>
<accession>A0A9W4WVE8</accession>
<evidence type="ECO:0000256" key="1">
    <source>
        <dbReference type="SAM" id="MobiDB-lite"/>
    </source>
</evidence>
<dbReference type="EMBL" id="CAMKVN010006002">
    <property type="protein sequence ID" value="CAI2189726.1"/>
    <property type="molecule type" value="Genomic_DNA"/>
</dbReference>
<reference evidence="2" key="1">
    <citation type="submission" date="2022-08" db="EMBL/GenBank/DDBJ databases">
        <authorList>
            <person name="Kallberg Y."/>
            <person name="Tangrot J."/>
            <person name="Rosling A."/>
        </authorList>
    </citation>
    <scope>NUCLEOTIDE SEQUENCE</scope>
    <source>
        <strain evidence="2">Wild A</strain>
    </source>
</reference>
<feature type="compositionally biased region" description="Basic residues" evidence="1">
    <location>
        <begin position="546"/>
        <end position="557"/>
    </location>
</feature>
<gene>
    <name evidence="2" type="ORF">FWILDA_LOCUS14223</name>
</gene>
<keyword evidence="3" id="KW-1185">Reference proteome</keyword>